<keyword evidence="2" id="KW-1185">Reference proteome</keyword>
<name>A0A0V1B1G8_TRISP</name>
<sequence>MLTVEFSDFLQYTLQKSCVSTWTHDTDRYSGSLRMISTRCQQIDPCSSQAGQTFLLFDFFSTALRFVFPKRSTSEQEKINGENFDHHPPSPHSFNSLLLVLEFEFLSSSNAFECCIAQGVLIARGMYNMTARVIWLADESVRFNK</sequence>
<organism evidence="1 2">
    <name type="scientific">Trichinella spiralis</name>
    <name type="common">Trichina worm</name>
    <dbReference type="NCBI Taxonomy" id="6334"/>
    <lineage>
        <taxon>Eukaryota</taxon>
        <taxon>Metazoa</taxon>
        <taxon>Ecdysozoa</taxon>
        <taxon>Nematoda</taxon>
        <taxon>Enoplea</taxon>
        <taxon>Dorylaimia</taxon>
        <taxon>Trichinellida</taxon>
        <taxon>Trichinellidae</taxon>
        <taxon>Trichinella</taxon>
    </lineage>
</organism>
<gene>
    <name evidence="1" type="ORF">T01_4518</name>
</gene>
<dbReference type="AlphaFoldDB" id="A0A0V1B1G8"/>
<dbReference type="OrthoDB" id="10602164at2759"/>
<comment type="caution">
    <text evidence="1">The sequence shown here is derived from an EMBL/GenBank/DDBJ whole genome shotgun (WGS) entry which is preliminary data.</text>
</comment>
<dbReference type="InParanoid" id="A0A0V1B1G8"/>
<accession>A0A0V1B1G8</accession>
<evidence type="ECO:0000313" key="1">
    <source>
        <dbReference type="EMBL" id="KRY30801.1"/>
    </source>
</evidence>
<evidence type="ECO:0000313" key="2">
    <source>
        <dbReference type="Proteomes" id="UP000054776"/>
    </source>
</evidence>
<dbReference type="Proteomes" id="UP000054776">
    <property type="component" value="Unassembled WGS sequence"/>
</dbReference>
<reference evidence="1 2" key="1">
    <citation type="submission" date="2015-01" db="EMBL/GenBank/DDBJ databases">
        <title>Evolution of Trichinella species and genotypes.</title>
        <authorList>
            <person name="Korhonen P.K."/>
            <person name="Edoardo P."/>
            <person name="Giuseppe L.R."/>
            <person name="Gasser R.B."/>
        </authorList>
    </citation>
    <scope>NUCLEOTIDE SEQUENCE [LARGE SCALE GENOMIC DNA]</scope>
    <source>
        <strain evidence="1">ISS3</strain>
    </source>
</reference>
<protein>
    <submittedName>
        <fullName evidence="1">Uncharacterized protein</fullName>
    </submittedName>
</protein>
<dbReference type="EMBL" id="JYDH01000131">
    <property type="protein sequence ID" value="KRY30801.1"/>
    <property type="molecule type" value="Genomic_DNA"/>
</dbReference>
<proteinExistence type="predicted"/>